<feature type="non-terminal residue" evidence="1">
    <location>
        <position position="101"/>
    </location>
</feature>
<dbReference type="Gene3D" id="1.10.238.20">
    <property type="entry name" value="Pheromone/general odorant binding protein domain"/>
    <property type="match status" value="1"/>
</dbReference>
<reference evidence="1" key="1">
    <citation type="submission" date="2015-11" db="EMBL/GenBank/DDBJ databases">
        <title>De novo transcriptome assembly of four potential Pierce s Disease insect vectors from Arizona vineyards.</title>
        <authorList>
            <person name="Tassone E.E."/>
        </authorList>
    </citation>
    <scope>NUCLEOTIDE SEQUENCE</scope>
</reference>
<dbReference type="AlphaFoldDB" id="A0A1B6I3K7"/>
<name>A0A1B6I3K7_9HEMI</name>
<feature type="non-terminal residue" evidence="1">
    <location>
        <position position="1"/>
    </location>
</feature>
<gene>
    <name evidence="1" type="ORF">g.1350</name>
</gene>
<dbReference type="Pfam" id="PF01395">
    <property type="entry name" value="PBP_GOBP"/>
    <property type="match status" value="1"/>
</dbReference>
<organism evidence="1">
    <name type="scientific">Homalodisca liturata</name>
    <dbReference type="NCBI Taxonomy" id="320908"/>
    <lineage>
        <taxon>Eukaryota</taxon>
        <taxon>Metazoa</taxon>
        <taxon>Ecdysozoa</taxon>
        <taxon>Arthropoda</taxon>
        <taxon>Hexapoda</taxon>
        <taxon>Insecta</taxon>
        <taxon>Pterygota</taxon>
        <taxon>Neoptera</taxon>
        <taxon>Paraneoptera</taxon>
        <taxon>Hemiptera</taxon>
        <taxon>Auchenorrhyncha</taxon>
        <taxon>Membracoidea</taxon>
        <taxon>Cicadellidae</taxon>
        <taxon>Cicadellinae</taxon>
        <taxon>Proconiini</taxon>
        <taxon>Homalodisca</taxon>
    </lineage>
</organism>
<protein>
    <submittedName>
        <fullName evidence="1">Uncharacterized protein</fullName>
    </submittedName>
</protein>
<proteinExistence type="predicted"/>
<evidence type="ECO:0000313" key="1">
    <source>
        <dbReference type="EMBL" id="JAS81494.1"/>
    </source>
</evidence>
<dbReference type="InterPro" id="IPR006170">
    <property type="entry name" value="PBP/GOBP"/>
</dbReference>
<sequence>AFLDKKKMTAILTKCKQQTHATEDVGEVVNKEKLPTSPEGKCMMHCALEASGMMTGNRVNIIAISEFLVKRYAGNNTLLEQAAKAVAICSSQLAGKNSNDN</sequence>
<dbReference type="EMBL" id="GECU01026212">
    <property type="protein sequence ID" value="JAS81494.1"/>
    <property type="molecule type" value="Transcribed_RNA"/>
</dbReference>
<accession>A0A1B6I3K7</accession>
<dbReference type="InterPro" id="IPR036728">
    <property type="entry name" value="PBP_GOBP_sf"/>
</dbReference>
<dbReference type="SUPFAM" id="SSF47565">
    <property type="entry name" value="Insect pheromone/odorant-binding proteins"/>
    <property type="match status" value="1"/>
</dbReference>
<dbReference type="GO" id="GO:0005549">
    <property type="term" value="F:odorant binding"/>
    <property type="evidence" value="ECO:0007669"/>
    <property type="project" value="InterPro"/>
</dbReference>
<dbReference type="CDD" id="cd23992">
    <property type="entry name" value="PBP_GOBP"/>
    <property type="match status" value="1"/>
</dbReference>